<dbReference type="Proteomes" id="UP001529380">
    <property type="component" value="Unassembled WGS sequence"/>
</dbReference>
<reference evidence="3 4" key="2">
    <citation type="submission" date="2023-06" db="EMBL/GenBank/DDBJ databases">
        <title>Identification and characterization of horizontal gene transfer across gut microbiota members of farm animals based on homology search.</title>
        <authorList>
            <person name="Schwarzerova J."/>
            <person name="Nykrynova M."/>
            <person name="Jureckova K."/>
            <person name="Cejkova D."/>
            <person name="Rychlik I."/>
        </authorList>
    </citation>
    <scope>NUCLEOTIDE SEQUENCE [LARGE SCALE GENOMIC DNA]</scope>
    <source>
        <strain evidence="3 4">ET340</strain>
    </source>
</reference>
<proteinExistence type="predicted"/>
<keyword evidence="1" id="KW-1133">Transmembrane helix</keyword>
<sequence>MAMIQCPECGHQISDQAGVCPNCGYVLKKATHFSPKPFIAGGIACACAVLVWFGVTQTTVFWSQEDKILLECAQQVQKDLLAPDSLILYNAGIVYGEQMEAASSNTVSSEENANSGEVSNEVMVYIYYGAGTKAGGITDGICALEKEDGEWEKYSYHEDLDSFEGLDAVTPALENLQIKYTLYNVQEYGKEYSSESIQRVSARLTK</sequence>
<comment type="caution">
    <text evidence="3">The sequence shown here is derived from an EMBL/GenBank/DDBJ whole genome shotgun (WGS) entry which is preliminary data.</text>
</comment>
<keyword evidence="4" id="KW-1185">Reference proteome</keyword>
<dbReference type="RefSeq" id="WP_283128034.1">
    <property type="nucleotide sequence ID" value="NZ_CAMMRG010000008.1"/>
</dbReference>
<evidence type="ECO:0000256" key="1">
    <source>
        <dbReference type="SAM" id="Phobius"/>
    </source>
</evidence>
<dbReference type="EMBL" id="JAUDCL010000011">
    <property type="protein sequence ID" value="MDM8201147.1"/>
    <property type="molecule type" value="Genomic_DNA"/>
</dbReference>
<feature type="transmembrane region" description="Helical" evidence="1">
    <location>
        <begin position="38"/>
        <end position="55"/>
    </location>
</feature>
<protein>
    <submittedName>
        <fullName evidence="3">Zinc ribbon domain-containing protein</fullName>
    </submittedName>
</protein>
<dbReference type="InterPro" id="IPR059113">
    <property type="entry name" value="Znf_ribbon"/>
</dbReference>
<accession>A0ABT7UQH6</accession>
<evidence type="ECO:0000313" key="3">
    <source>
        <dbReference type="EMBL" id="MDM8201147.1"/>
    </source>
</evidence>
<organism evidence="3 4">
    <name type="scientific">Allofournierella massiliensis</name>
    <dbReference type="NCBI Taxonomy" id="1650663"/>
    <lineage>
        <taxon>Bacteria</taxon>
        <taxon>Bacillati</taxon>
        <taxon>Bacillota</taxon>
        <taxon>Clostridia</taxon>
        <taxon>Eubacteriales</taxon>
        <taxon>Oscillospiraceae</taxon>
        <taxon>Allofournierella</taxon>
    </lineage>
</organism>
<feature type="domain" description="Putative zinc-ribbon" evidence="2">
    <location>
        <begin position="2"/>
        <end position="27"/>
    </location>
</feature>
<evidence type="ECO:0000313" key="4">
    <source>
        <dbReference type="Proteomes" id="UP001529380"/>
    </source>
</evidence>
<keyword evidence="1" id="KW-0812">Transmembrane</keyword>
<evidence type="ECO:0000259" key="2">
    <source>
        <dbReference type="Pfam" id="PF13248"/>
    </source>
</evidence>
<reference evidence="3 4" key="3">
    <citation type="submission" date="2023-06" db="EMBL/GenBank/DDBJ databases">
        <authorList>
            <person name="Zeman M."/>
            <person name="Kubasova T."/>
            <person name="Jahodarova E."/>
            <person name="Nykrynova M."/>
            <person name="Rychlik I."/>
        </authorList>
    </citation>
    <scope>NUCLEOTIDE SEQUENCE [LARGE SCALE GENOMIC DNA]</scope>
    <source>
        <strain evidence="3 4">ET340</strain>
    </source>
</reference>
<reference evidence="4" key="1">
    <citation type="submission" date="2023-06" db="EMBL/GenBank/DDBJ databases">
        <title>Identification and characterization of horizontal gene transfer across gut microbiota members of farm animals based on homology search.</title>
        <authorList>
            <person name="Zeman M."/>
            <person name="Kubasova T."/>
            <person name="Jahodarova E."/>
            <person name="Nykrynova M."/>
            <person name="Rychlik I."/>
        </authorList>
    </citation>
    <scope>NUCLEOTIDE SEQUENCE [LARGE SCALE GENOMIC DNA]</scope>
    <source>
        <strain evidence="4">ET340</strain>
    </source>
</reference>
<name>A0ABT7UQH6_9FIRM</name>
<dbReference type="Pfam" id="PF13248">
    <property type="entry name" value="Zn_ribbon_3"/>
    <property type="match status" value="1"/>
</dbReference>
<gene>
    <name evidence="3" type="ORF">QUW08_07565</name>
</gene>
<keyword evidence="1" id="KW-0472">Membrane</keyword>